<dbReference type="Gene3D" id="1.10.420.10">
    <property type="entry name" value="Peroxidase, domain 2"/>
    <property type="match status" value="1"/>
</dbReference>
<comment type="catalytic activity">
    <reaction evidence="1">
        <text>2 a phenolic donor + H2O2 = 2 a phenolic radical donor + 2 H2O</text>
        <dbReference type="Rhea" id="RHEA:56136"/>
        <dbReference type="ChEBI" id="CHEBI:15377"/>
        <dbReference type="ChEBI" id="CHEBI:16240"/>
        <dbReference type="ChEBI" id="CHEBI:139520"/>
        <dbReference type="ChEBI" id="CHEBI:139521"/>
        <dbReference type="EC" id="1.11.1.7"/>
    </reaction>
</comment>
<evidence type="ECO:0000256" key="19">
    <source>
        <dbReference type="PIRSR" id="PIRSR600823-1"/>
    </source>
</evidence>
<dbReference type="PROSITE" id="PS50011">
    <property type="entry name" value="PROTEIN_KINASE_DOM"/>
    <property type="match status" value="1"/>
</dbReference>
<dbReference type="PANTHER" id="PTHR48016">
    <property type="entry name" value="MAP KINASE KINASE KINASE SSK2-RELATED-RELATED"/>
    <property type="match status" value="1"/>
</dbReference>
<dbReference type="InterPro" id="IPR017441">
    <property type="entry name" value="Protein_kinase_ATP_BS"/>
</dbReference>
<dbReference type="InterPro" id="IPR033905">
    <property type="entry name" value="Secretory_peroxidase"/>
</dbReference>
<name>A0AAE1RA24_9SOLA</name>
<feature type="binding site" evidence="23">
    <location>
        <position position="366"/>
    </location>
    <ligand>
        <name>ATP</name>
        <dbReference type="ChEBI" id="CHEBI:30616"/>
    </ligand>
</feature>
<evidence type="ECO:0000256" key="23">
    <source>
        <dbReference type="PROSITE-ProRule" id="PRU10141"/>
    </source>
</evidence>
<protein>
    <recommendedName>
        <fullName evidence="29">Peroxidase</fullName>
    </recommendedName>
</protein>
<evidence type="ECO:0000256" key="6">
    <source>
        <dbReference type="ARBA" id="ARBA00022679"/>
    </source>
</evidence>
<dbReference type="GO" id="GO:0046872">
    <property type="term" value="F:metal ion binding"/>
    <property type="evidence" value="ECO:0007669"/>
    <property type="project" value="UniProtKB-KW"/>
</dbReference>
<feature type="compositionally biased region" description="Basic residues" evidence="24">
    <location>
        <begin position="157"/>
        <end position="174"/>
    </location>
</feature>
<evidence type="ECO:0000256" key="2">
    <source>
        <dbReference type="ARBA" id="ARBA00006529"/>
    </source>
</evidence>
<dbReference type="InterPro" id="IPR050538">
    <property type="entry name" value="MAP_kinase_kinase_kinase"/>
</dbReference>
<evidence type="ECO:0000256" key="11">
    <source>
        <dbReference type="ARBA" id="ARBA00022840"/>
    </source>
</evidence>
<dbReference type="InterPro" id="IPR002016">
    <property type="entry name" value="Haem_peroxidase"/>
</dbReference>
<evidence type="ECO:0008006" key="29">
    <source>
        <dbReference type="Google" id="ProtNLM"/>
    </source>
</evidence>
<comment type="function">
    <text evidence="18">Suggested to catalyze the deposition of the aromatic residues of suberin on the cell wall and thus play a role in cell-suberization.</text>
</comment>
<dbReference type="InterPro" id="IPR019793">
    <property type="entry name" value="Peroxidases_heam-ligand_BS"/>
</dbReference>
<dbReference type="InterPro" id="IPR010255">
    <property type="entry name" value="Haem_peroxidase_sf"/>
</dbReference>
<evidence type="ECO:0000256" key="18">
    <source>
        <dbReference type="ARBA" id="ARBA00053519"/>
    </source>
</evidence>
<dbReference type="SMART" id="SM00220">
    <property type="entry name" value="S_TKc"/>
    <property type="match status" value="1"/>
</dbReference>
<evidence type="ECO:0000256" key="20">
    <source>
        <dbReference type="PIRSR" id="PIRSR600823-3"/>
    </source>
</evidence>
<feature type="binding site" evidence="20">
    <location>
        <position position="843"/>
    </location>
    <ligand>
        <name>Ca(2+)</name>
        <dbReference type="ChEBI" id="CHEBI:29108"/>
        <label>2</label>
    </ligand>
</feature>
<reference evidence="27" key="1">
    <citation type="submission" date="2023-12" db="EMBL/GenBank/DDBJ databases">
        <title>Genome assembly of Anisodus tanguticus.</title>
        <authorList>
            <person name="Wang Y.-J."/>
        </authorList>
    </citation>
    <scope>NUCLEOTIDE SEQUENCE</scope>
    <source>
        <strain evidence="27">KB-2021</strain>
        <tissue evidence="27">Leaf</tissue>
    </source>
</reference>
<evidence type="ECO:0000256" key="12">
    <source>
        <dbReference type="ARBA" id="ARBA00023002"/>
    </source>
</evidence>
<dbReference type="Proteomes" id="UP001291623">
    <property type="component" value="Unassembled WGS sequence"/>
</dbReference>
<feature type="region of interest" description="Disordered" evidence="24">
    <location>
        <begin position="1"/>
        <end position="32"/>
    </location>
</feature>
<evidence type="ECO:0000313" key="28">
    <source>
        <dbReference type="Proteomes" id="UP001291623"/>
    </source>
</evidence>
<feature type="compositionally biased region" description="Polar residues" evidence="24">
    <location>
        <begin position="70"/>
        <end position="86"/>
    </location>
</feature>
<keyword evidence="4" id="KW-0575">Peroxidase</keyword>
<comment type="similarity">
    <text evidence="2">Belongs to the protein kinase superfamily. STE Ser/Thr protein kinase family. MAP kinase kinase kinase subfamily.</text>
</comment>
<comment type="catalytic activity">
    <reaction evidence="16">
        <text>L-threonyl-[protein] + ATP = O-phospho-L-threonyl-[protein] + ADP + H(+)</text>
        <dbReference type="Rhea" id="RHEA:46608"/>
        <dbReference type="Rhea" id="RHEA-COMP:11060"/>
        <dbReference type="Rhea" id="RHEA-COMP:11605"/>
        <dbReference type="ChEBI" id="CHEBI:15378"/>
        <dbReference type="ChEBI" id="CHEBI:30013"/>
        <dbReference type="ChEBI" id="CHEBI:30616"/>
        <dbReference type="ChEBI" id="CHEBI:61977"/>
        <dbReference type="ChEBI" id="CHEBI:456216"/>
        <dbReference type="EC" id="2.7.11.25"/>
    </reaction>
</comment>
<dbReference type="PANTHER" id="PTHR48016:SF22">
    <property type="entry name" value="MITOGEN-ACTIVATED PROTEIN KINASE KINASE KINASE YODA-LIKE ISOFORM X1"/>
    <property type="match status" value="1"/>
</dbReference>
<dbReference type="PRINTS" id="PR00461">
    <property type="entry name" value="PLPEROXIDASE"/>
</dbReference>
<dbReference type="Gene3D" id="1.10.520.10">
    <property type="match status" value="1"/>
</dbReference>
<feature type="binding site" evidence="20">
    <location>
        <position position="851"/>
    </location>
    <ligand>
        <name>Ca(2+)</name>
        <dbReference type="ChEBI" id="CHEBI:29108"/>
        <label>2</label>
    </ligand>
</feature>
<evidence type="ECO:0000256" key="16">
    <source>
        <dbReference type="ARBA" id="ARBA00047559"/>
    </source>
</evidence>
<keyword evidence="9" id="KW-0418">Kinase</keyword>
<evidence type="ECO:0000256" key="24">
    <source>
        <dbReference type="SAM" id="MobiDB-lite"/>
    </source>
</evidence>
<feature type="binding site" description="axial binding residue" evidence="20">
    <location>
        <position position="790"/>
    </location>
    <ligand>
        <name>heme b</name>
        <dbReference type="ChEBI" id="CHEBI:60344"/>
    </ligand>
    <ligandPart>
        <name>Fe</name>
        <dbReference type="ChEBI" id="CHEBI:18248"/>
    </ligandPart>
</feature>
<keyword evidence="13 20" id="KW-0408">Iron</keyword>
<evidence type="ECO:0000256" key="1">
    <source>
        <dbReference type="ARBA" id="ARBA00000189"/>
    </source>
</evidence>
<evidence type="ECO:0000256" key="3">
    <source>
        <dbReference type="ARBA" id="ARBA00006873"/>
    </source>
</evidence>
<feature type="region of interest" description="Disordered" evidence="24">
    <location>
        <begin position="57"/>
        <end position="96"/>
    </location>
</feature>
<feature type="region of interest" description="Disordered" evidence="24">
    <location>
        <begin position="108"/>
        <end position="174"/>
    </location>
</feature>
<keyword evidence="5" id="KW-0349">Heme</keyword>
<feature type="binding site" evidence="20">
    <location>
        <position position="711"/>
    </location>
    <ligand>
        <name>Ca(2+)</name>
        <dbReference type="ChEBI" id="CHEBI:29108"/>
        <label>1</label>
    </ligand>
</feature>
<evidence type="ECO:0000256" key="21">
    <source>
        <dbReference type="PIRSR" id="PIRSR600823-4"/>
    </source>
</evidence>
<comment type="cofactor">
    <cofactor evidence="20">
        <name>heme b</name>
        <dbReference type="ChEBI" id="CHEBI:60344"/>
    </cofactor>
    <text evidence="20">Binds 1 heme b (iron(II)-protoporphyrin IX) group per subunit.</text>
</comment>
<feature type="binding site" evidence="20">
    <location>
        <position position="846"/>
    </location>
    <ligand>
        <name>Ca(2+)</name>
        <dbReference type="ChEBI" id="CHEBI:29108"/>
        <label>2</label>
    </ligand>
</feature>
<dbReference type="PRINTS" id="PR00458">
    <property type="entry name" value="PEROXIDASE"/>
</dbReference>
<dbReference type="FunFam" id="1.10.510.10:FF:000357">
    <property type="entry name" value="Mitogen-activated protein kinase kinase kinase 5"/>
    <property type="match status" value="1"/>
</dbReference>
<evidence type="ECO:0000259" key="26">
    <source>
        <dbReference type="PROSITE" id="PS50873"/>
    </source>
</evidence>
<dbReference type="CDD" id="cd00693">
    <property type="entry name" value="secretory_peroxidase"/>
    <property type="match status" value="1"/>
</dbReference>
<keyword evidence="12" id="KW-0560">Oxidoreductase</keyword>
<keyword evidence="6" id="KW-0808">Transferase</keyword>
<dbReference type="GO" id="GO:0004709">
    <property type="term" value="F:MAP kinase kinase kinase activity"/>
    <property type="evidence" value="ECO:0007669"/>
    <property type="project" value="UniProtKB-EC"/>
</dbReference>
<comment type="cofactor">
    <cofactor evidence="20">
        <name>Ca(2+)</name>
        <dbReference type="ChEBI" id="CHEBI:29108"/>
    </cofactor>
    <text evidence="20">Binds 2 calcium ions per subunit.</text>
</comment>
<dbReference type="GO" id="GO:0006979">
    <property type="term" value="P:response to oxidative stress"/>
    <property type="evidence" value="ECO:0007669"/>
    <property type="project" value="InterPro"/>
</dbReference>
<evidence type="ECO:0000256" key="14">
    <source>
        <dbReference type="ARBA" id="ARBA00023157"/>
    </source>
</evidence>
<dbReference type="Pfam" id="PF00069">
    <property type="entry name" value="Pkinase"/>
    <property type="match status" value="1"/>
</dbReference>
<evidence type="ECO:0000259" key="25">
    <source>
        <dbReference type="PROSITE" id="PS50011"/>
    </source>
</evidence>
<gene>
    <name evidence="27" type="ORF">RND71_032856</name>
</gene>
<keyword evidence="7 20" id="KW-0479">Metal-binding</keyword>
<dbReference type="EMBL" id="JAVYJV010000018">
    <property type="protein sequence ID" value="KAK4346517.1"/>
    <property type="molecule type" value="Genomic_DNA"/>
</dbReference>
<dbReference type="PROSITE" id="PS00435">
    <property type="entry name" value="PEROXIDASE_1"/>
    <property type="match status" value="1"/>
</dbReference>
<keyword evidence="14 22" id="KW-1015">Disulfide bond</keyword>
<proteinExistence type="inferred from homology"/>
<evidence type="ECO:0000256" key="15">
    <source>
        <dbReference type="ARBA" id="ARBA00023180"/>
    </source>
</evidence>
<feature type="disulfide bond" evidence="22">
    <location>
        <begin position="797"/>
        <end position="829"/>
    </location>
</feature>
<dbReference type="GO" id="GO:0042744">
    <property type="term" value="P:hydrogen peroxide catabolic process"/>
    <property type="evidence" value="ECO:0007669"/>
    <property type="project" value="InterPro"/>
</dbReference>
<comment type="caution">
    <text evidence="27">The sequence shown here is derived from an EMBL/GenBank/DDBJ whole genome shotgun (WGS) entry which is preliminary data.</text>
</comment>
<comment type="similarity">
    <text evidence="3">Belongs to the peroxidase family. Ascorbate peroxidase subfamily.</text>
</comment>
<dbReference type="GO" id="GO:0140825">
    <property type="term" value="F:lactoperoxidase activity"/>
    <property type="evidence" value="ECO:0007669"/>
    <property type="project" value="UniProtKB-EC"/>
</dbReference>
<keyword evidence="28" id="KW-1185">Reference proteome</keyword>
<feature type="binding site" evidence="20">
    <location>
        <position position="693"/>
    </location>
    <ligand>
        <name>Ca(2+)</name>
        <dbReference type="ChEBI" id="CHEBI:29108"/>
        <label>1</label>
    </ligand>
</feature>
<feature type="active site" description="Proton acceptor" evidence="19">
    <location>
        <position position="689"/>
    </location>
</feature>
<dbReference type="InterPro" id="IPR000719">
    <property type="entry name" value="Prot_kinase_dom"/>
</dbReference>
<evidence type="ECO:0000256" key="8">
    <source>
        <dbReference type="ARBA" id="ARBA00022741"/>
    </source>
</evidence>
<evidence type="ECO:0000256" key="17">
    <source>
        <dbReference type="ARBA" id="ARBA00048329"/>
    </source>
</evidence>
<feature type="compositionally biased region" description="Low complexity" evidence="24">
    <location>
        <begin position="9"/>
        <end position="19"/>
    </location>
</feature>
<feature type="binding site" evidence="20">
    <location>
        <position position="699"/>
    </location>
    <ligand>
        <name>Ca(2+)</name>
        <dbReference type="ChEBI" id="CHEBI:29108"/>
        <label>1</label>
    </ligand>
</feature>
<dbReference type="SUPFAM" id="SSF48113">
    <property type="entry name" value="Heme-dependent peroxidases"/>
    <property type="match status" value="1"/>
</dbReference>
<sequence length="871" mass="95780">MRWWQSAFSSSSSSSTSSSKVHSDDGFLASGGGIRYTIKSAFFFARGRRHARAKKLQNLSENDGDEWRSHCSSNENFPSKCSSSSDRPPPQPLPLPELQLFLRHDSDAVSSVPLPSPTDAHSHHRAGDGKNWVDSSNGVTCKDGVASHGRLSSQDARKKKKEHLGSRLSRKTPQKLHVADRVSDIRISAPISAPTTPYASPGLIPLKAGDLLSPNYMAFPGAFQVCSAPEMPPSDTPQYPGFSYHVLPEKTAFSVDNSPHHSPRVSPQRSRNIASGPASPLHHLLPNESSTARRESSAQGNNVHPLPLPPLGATPSQPTSIPPVSTNAELTPIKGQWQKGKLIGRGTFGSVYVASNRETGALCAMKEVELLPDDPKSAECIRQLQQEINVLSQLKHPNIVQYYGSEIAGDRFYIYLEYVHPGSISKFIRDHCETITESIVRNFTRHILCGLAYLHSKKTIHRDIKGANLFVDAYGVVKLADFGMAKHLNGQAANLSLKGSPYWMAPELLQSVMQTDTTTDLAFATDIWSLGCTVIEMLNGKPPWSEYEAAAAMFKVLKDTPPIPETLSPEGKDFLRCCFCRNPAERPSASMLLEHRFMRISHQPDVPSFLKPVGVRVKEKMNSQKEQTTYNLDQGRLSLESSFHVYGQLDYKYYDSTCPNLKQIVKYGIWSAIKNDTRMAASLLRLHFHDCFVNGCDGSVLLDDTSTFTGEKNALPNRNSARGFEVIDAIKANLEKAFPSTVSCTDILALAAREAIYLTAGVFGQCPWDVEIVLLQGLDVKDAVVLSGAHAIGFAQCSTFKRRLFDFDGSSNPDPTLDSSLLGNLRTVCPNQNDSNSNLSPLDAVTINKFDNVYYKNLMNNSGLLESDKLL</sequence>
<dbReference type="InterPro" id="IPR000823">
    <property type="entry name" value="Peroxidase_pln"/>
</dbReference>
<dbReference type="InterPro" id="IPR019794">
    <property type="entry name" value="Peroxidases_AS"/>
</dbReference>
<dbReference type="AlphaFoldDB" id="A0AAE1RA24"/>
<comment type="catalytic activity">
    <reaction evidence="17">
        <text>L-seryl-[protein] + ATP = O-phospho-L-seryl-[protein] + ADP + H(+)</text>
        <dbReference type="Rhea" id="RHEA:17989"/>
        <dbReference type="Rhea" id="RHEA-COMP:9863"/>
        <dbReference type="Rhea" id="RHEA-COMP:11604"/>
        <dbReference type="ChEBI" id="CHEBI:15378"/>
        <dbReference type="ChEBI" id="CHEBI:29999"/>
        <dbReference type="ChEBI" id="CHEBI:30616"/>
        <dbReference type="ChEBI" id="CHEBI:83421"/>
        <dbReference type="ChEBI" id="CHEBI:456216"/>
        <dbReference type="EC" id="2.7.11.25"/>
    </reaction>
</comment>
<dbReference type="GO" id="GO:0005524">
    <property type="term" value="F:ATP binding"/>
    <property type="evidence" value="ECO:0007669"/>
    <property type="project" value="UniProtKB-UniRule"/>
</dbReference>
<feature type="binding site" evidence="20">
    <location>
        <position position="697"/>
    </location>
    <ligand>
        <name>Ca(2+)</name>
        <dbReference type="ChEBI" id="CHEBI:29108"/>
        <label>1</label>
    </ligand>
</feature>
<evidence type="ECO:0000256" key="5">
    <source>
        <dbReference type="ARBA" id="ARBA00022617"/>
    </source>
</evidence>
<dbReference type="Gene3D" id="1.10.510.10">
    <property type="entry name" value="Transferase(Phosphotransferase) domain 1"/>
    <property type="match status" value="1"/>
</dbReference>
<dbReference type="Pfam" id="PF00141">
    <property type="entry name" value="peroxidase"/>
    <property type="match status" value="2"/>
</dbReference>
<evidence type="ECO:0000256" key="9">
    <source>
        <dbReference type="ARBA" id="ARBA00022777"/>
    </source>
</evidence>
<keyword evidence="10 20" id="KW-0106">Calcium</keyword>
<feature type="binding site" evidence="20">
    <location>
        <position position="695"/>
    </location>
    <ligand>
        <name>Ca(2+)</name>
        <dbReference type="ChEBI" id="CHEBI:29108"/>
        <label>1</label>
    </ligand>
</feature>
<evidence type="ECO:0000256" key="22">
    <source>
        <dbReference type="PIRSR" id="PIRSR600823-5"/>
    </source>
</evidence>
<dbReference type="SUPFAM" id="SSF56112">
    <property type="entry name" value="Protein kinase-like (PK-like)"/>
    <property type="match status" value="1"/>
</dbReference>
<dbReference type="GO" id="GO:0020037">
    <property type="term" value="F:heme binding"/>
    <property type="evidence" value="ECO:0007669"/>
    <property type="project" value="InterPro"/>
</dbReference>
<feature type="binding site" evidence="20">
    <location>
        <position position="690"/>
    </location>
    <ligand>
        <name>Ca(2+)</name>
        <dbReference type="ChEBI" id="CHEBI:29108"/>
        <label>1</label>
    </ligand>
</feature>
<feature type="disulfide bond" evidence="22">
    <location>
        <begin position="691"/>
        <end position="696"/>
    </location>
</feature>
<keyword evidence="15" id="KW-0325">Glycoprotein</keyword>
<feature type="site" description="Transition state stabilizer" evidence="21">
    <location>
        <position position="685"/>
    </location>
</feature>
<dbReference type="InterPro" id="IPR011009">
    <property type="entry name" value="Kinase-like_dom_sf"/>
</dbReference>
<dbReference type="PROSITE" id="PS00436">
    <property type="entry name" value="PEROXIDASE_2"/>
    <property type="match status" value="1"/>
</dbReference>
<accession>A0AAE1RA24</accession>
<evidence type="ECO:0000313" key="27">
    <source>
        <dbReference type="EMBL" id="KAK4346517.1"/>
    </source>
</evidence>
<feature type="domain" description="Protein kinase" evidence="25">
    <location>
        <begin position="337"/>
        <end position="598"/>
    </location>
</feature>
<dbReference type="PROSITE" id="PS00107">
    <property type="entry name" value="PROTEIN_KINASE_ATP"/>
    <property type="match status" value="1"/>
</dbReference>
<feature type="domain" description="Plant heme peroxidase family profile" evidence="26">
    <location>
        <begin position="648"/>
        <end position="871"/>
    </location>
</feature>
<feature type="compositionally biased region" description="Polar residues" evidence="24">
    <location>
        <begin position="314"/>
        <end position="329"/>
    </location>
</feature>
<keyword evidence="8 23" id="KW-0547">Nucleotide-binding</keyword>
<evidence type="ECO:0000256" key="4">
    <source>
        <dbReference type="ARBA" id="ARBA00022559"/>
    </source>
</evidence>
<organism evidence="27 28">
    <name type="scientific">Anisodus tanguticus</name>
    <dbReference type="NCBI Taxonomy" id="243964"/>
    <lineage>
        <taxon>Eukaryota</taxon>
        <taxon>Viridiplantae</taxon>
        <taxon>Streptophyta</taxon>
        <taxon>Embryophyta</taxon>
        <taxon>Tracheophyta</taxon>
        <taxon>Spermatophyta</taxon>
        <taxon>Magnoliopsida</taxon>
        <taxon>eudicotyledons</taxon>
        <taxon>Gunneridae</taxon>
        <taxon>Pentapetalae</taxon>
        <taxon>asterids</taxon>
        <taxon>lamiids</taxon>
        <taxon>Solanales</taxon>
        <taxon>Solanaceae</taxon>
        <taxon>Solanoideae</taxon>
        <taxon>Hyoscyameae</taxon>
        <taxon>Anisodus</taxon>
    </lineage>
</organism>
<dbReference type="FunFam" id="1.10.420.10:FF:000001">
    <property type="entry name" value="Peroxidase"/>
    <property type="match status" value="1"/>
</dbReference>
<dbReference type="GO" id="GO:0005737">
    <property type="term" value="C:cytoplasm"/>
    <property type="evidence" value="ECO:0007669"/>
    <property type="project" value="TreeGrafter"/>
</dbReference>
<evidence type="ECO:0000256" key="10">
    <source>
        <dbReference type="ARBA" id="ARBA00022837"/>
    </source>
</evidence>
<evidence type="ECO:0000256" key="7">
    <source>
        <dbReference type="ARBA" id="ARBA00022723"/>
    </source>
</evidence>
<feature type="region of interest" description="Disordered" evidence="24">
    <location>
        <begin position="253"/>
        <end position="330"/>
    </location>
</feature>
<dbReference type="PROSITE" id="PS50873">
    <property type="entry name" value="PEROXIDASE_4"/>
    <property type="match status" value="1"/>
</dbReference>
<evidence type="ECO:0000256" key="13">
    <source>
        <dbReference type="ARBA" id="ARBA00023004"/>
    </source>
</evidence>
<keyword evidence="11 23" id="KW-0067">ATP-binding</keyword>